<keyword evidence="2" id="KW-0732">Signal</keyword>
<accession>A0A812XZY1</accession>
<evidence type="ECO:0000256" key="2">
    <source>
        <dbReference type="SAM" id="SignalP"/>
    </source>
</evidence>
<feature type="chain" id="PRO_5032367641" description="Transmembrane protein 138" evidence="2">
    <location>
        <begin position="17"/>
        <end position="285"/>
    </location>
</feature>
<gene>
    <name evidence="3" type="ORF">SPIL2461_LOCUS22115</name>
</gene>
<dbReference type="EMBL" id="CAJNIZ010046898">
    <property type="protein sequence ID" value="CAE7759038.1"/>
    <property type="molecule type" value="Genomic_DNA"/>
</dbReference>
<keyword evidence="1" id="KW-0812">Transmembrane</keyword>
<feature type="transmembrane region" description="Helical" evidence="1">
    <location>
        <begin position="34"/>
        <end position="52"/>
    </location>
</feature>
<feature type="transmembrane region" description="Helical" evidence="1">
    <location>
        <begin position="197"/>
        <end position="222"/>
    </location>
</feature>
<dbReference type="OrthoDB" id="422140at2759"/>
<evidence type="ECO:0000313" key="4">
    <source>
        <dbReference type="Proteomes" id="UP000649617"/>
    </source>
</evidence>
<feature type="signal peptide" evidence="2">
    <location>
        <begin position="1"/>
        <end position="16"/>
    </location>
</feature>
<proteinExistence type="predicted"/>
<name>A0A812XZY1_SYMPI</name>
<feature type="transmembrane region" description="Helical" evidence="1">
    <location>
        <begin position="243"/>
        <end position="262"/>
    </location>
</feature>
<feature type="transmembrane region" description="Helical" evidence="1">
    <location>
        <begin position="154"/>
        <end position="177"/>
    </location>
</feature>
<protein>
    <recommendedName>
        <fullName evidence="5">Transmembrane protein 138</fullName>
    </recommendedName>
</protein>
<sequence>MVAALIFALIPPVATANVIFIFLFPSYTSSDCSFLHKGFVVGVVVPSSFFFSQFCSRQSCLIMMGPNRHPRKVARLLTLSMILDSFARRILLCGVQDLGLIFLSSLVLGLGDTIAQITVDLRDGLVYSCLSCSTSDYKLFEHPGRRRLRADSLLLHYMSEHLAIVCLSGFAILVQIINLKRPLPDVLWSLVALVLQMAVRLFFDLIVFCTEGQVGCIARALFRLSQWHGIAVLEVWRKCRRELLFFSMHMALTAAVYGQYFFKSFFEKSLALEPENHWPHWGVMK</sequence>
<evidence type="ECO:0000313" key="3">
    <source>
        <dbReference type="EMBL" id="CAE7759038.1"/>
    </source>
</evidence>
<comment type="caution">
    <text evidence="3">The sequence shown here is derived from an EMBL/GenBank/DDBJ whole genome shotgun (WGS) entry which is preliminary data.</text>
</comment>
<reference evidence="3" key="1">
    <citation type="submission" date="2021-02" db="EMBL/GenBank/DDBJ databases">
        <authorList>
            <person name="Dougan E. K."/>
            <person name="Rhodes N."/>
            <person name="Thang M."/>
            <person name="Chan C."/>
        </authorList>
    </citation>
    <scope>NUCLEOTIDE SEQUENCE</scope>
</reference>
<keyword evidence="1" id="KW-0472">Membrane</keyword>
<keyword evidence="1" id="KW-1133">Transmembrane helix</keyword>
<dbReference type="Proteomes" id="UP000649617">
    <property type="component" value="Unassembled WGS sequence"/>
</dbReference>
<organism evidence="3 4">
    <name type="scientific">Symbiodinium pilosum</name>
    <name type="common">Dinoflagellate</name>
    <dbReference type="NCBI Taxonomy" id="2952"/>
    <lineage>
        <taxon>Eukaryota</taxon>
        <taxon>Sar</taxon>
        <taxon>Alveolata</taxon>
        <taxon>Dinophyceae</taxon>
        <taxon>Suessiales</taxon>
        <taxon>Symbiodiniaceae</taxon>
        <taxon>Symbiodinium</taxon>
    </lineage>
</organism>
<evidence type="ECO:0008006" key="5">
    <source>
        <dbReference type="Google" id="ProtNLM"/>
    </source>
</evidence>
<keyword evidence="4" id="KW-1185">Reference proteome</keyword>
<dbReference type="AlphaFoldDB" id="A0A812XZY1"/>
<evidence type="ECO:0000256" key="1">
    <source>
        <dbReference type="SAM" id="Phobius"/>
    </source>
</evidence>